<dbReference type="SUPFAM" id="SSF53613">
    <property type="entry name" value="Ribokinase-like"/>
    <property type="match status" value="1"/>
</dbReference>
<dbReference type="EMBL" id="CP006918">
    <property type="protein sequence ID" value="AHM80086.1"/>
    <property type="molecule type" value="Genomic_DNA"/>
</dbReference>
<dbReference type="KEGG" id="kps:KPNJ2_03306"/>
<reference evidence="6 7" key="1">
    <citation type="journal article" date="2014" name="Proc. Natl. Acad. Sci. U.S.A.">
        <title>Molecular dissection of the evolution of carbapenem-resistant multilocus sequence type 258 Klebsiella pneumoniae.</title>
        <authorList>
            <person name="Deleo F.R."/>
            <person name="Chen L."/>
            <person name="Porcella S.F."/>
            <person name="Martens C.A."/>
            <person name="Kobayashi S.D."/>
            <person name="Porter A.R."/>
            <person name="Chavda K.D."/>
            <person name="Jacobs M.R."/>
            <person name="Mathema B."/>
            <person name="Olsen R.J."/>
            <person name="Bonomo R.A."/>
            <person name="Musser J.M."/>
            <person name="Kreiswirth B.N."/>
        </authorList>
    </citation>
    <scope>NUCLEOTIDE SEQUENCE [LARGE SCALE GENOMIC DNA]</scope>
    <source>
        <strain evidence="6">30684/NJST258_2</strain>
    </source>
</reference>
<dbReference type="InterPro" id="IPR052700">
    <property type="entry name" value="Carb_kinase_PfkB-like"/>
</dbReference>
<proteinExistence type="inferred from homology"/>
<dbReference type="PANTHER" id="PTHR43320:SF3">
    <property type="entry name" value="CARBOHYDRATE KINASE PFKB DOMAIN-CONTAINING PROTEIN"/>
    <property type="match status" value="1"/>
</dbReference>
<protein>
    <submittedName>
        <fullName evidence="6">2-dehydro-3-deoxygluconokinase</fullName>
        <ecNumber evidence="6">2.7.1.45</ecNumber>
    </submittedName>
</protein>
<keyword evidence="2 4" id="KW-0808">Transferase</keyword>
<dbReference type="AlphaFoldDB" id="W8VHB0"/>
<dbReference type="HOGENOM" id="CLU_027634_6_0_6"/>
<dbReference type="InterPro" id="IPR029056">
    <property type="entry name" value="Ribokinase-like"/>
</dbReference>
<dbReference type="Proteomes" id="UP000019586">
    <property type="component" value="Chromosome"/>
</dbReference>
<evidence type="ECO:0000259" key="5">
    <source>
        <dbReference type="Pfam" id="PF00294"/>
    </source>
</evidence>
<evidence type="ECO:0000256" key="3">
    <source>
        <dbReference type="ARBA" id="ARBA00022777"/>
    </source>
</evidence>
<dbReference type="PANTHER" id="PTHR43320">
    <property type="entry name" value="SUGAR KINASE"/>
    <property type="match status" value="1"/>
</dbReference>
<organism evidence="6 7">
    <name type="scientific">Klebsiella pneumoniae 30684/NJST258_2</name>
    <dbReference type="NCBI Taxonomy" id="1420013"/>
    <lineage>
        <taxon>Bacteria</taxon>
        <taxon>Pseudomonadati</taxon>
        <taxon>Pseudomonadota</taxon>
        <taxon>Gammaproteobacteria</taxon>
        <taxon>Enterobacterales</taxon>
        <taxon>Enterobacteriaceae</taxon>
        <taxon>Klebsiella/Raoultella group</taxon>
        <taxon>Klebsiella</taxon>
        <taxon>Klebsiella pneumoniae complex</taxon>
    </lineage>
</organism>
<evidence type="ECO:0000256" key="4">
    <source>
        <dbReference type="RuleBase" id="RU003704"/>
    </source>
</evidence>
<dbReference type="InterPro" id="IPR011611">
    <property type="entry name" value="PfkB_dom"/>
</dbReference>
<dbReference type="PRINTS" id="PR00990">
    <property type="entry name" value="RIBOKINASE"/>
</dbReference>
<dbReference type="EC" id="2.7.1.45" evidence="6"/>
<comment type="similarity">
    <text evidence="1 4">Belongs to the carbohydrate kinase PfkB family.</text>
</comment>
<keyword evidence="3 4" id="KW-0418">Kinase</keyword>
<dbReference type="GO" id="GO:0008673">
    <property type="term" value="F:2-dehydro-3-deoxygluconokinase activity"/>
    <property type="evidence" value="ECO:0007669"/>
    <property type="project" value="UniProtKB-EC"/>
</dbReference>
<dbReference type="CDD" id="cd01166">
    <property type="entry name" value="KdgK"/>
    <property type="match status" value="1"/>
</dbReference>
<dbReference type="PATRIC" id="fig|1420013.3.peg.3108"/>
<name>W8VHB0_KLEPN</name>
<dbReference type="Pfam" id="PF00294">
    <property type="entry name" value="PfkB"/>
    <property type="match status" value="1"/>
</dbReference>
<evidence type="ECO:0000256" key="1">
    <source>
        <dbReference type="ARBA" id="ARBA00010688"/>
    </source>
</evidence>
<dbReference type="InterPro" id="IPR002139">
    <property type="entry name" value="Ribo/fructo_kinase"/>
</dbReference>
<accession>W8VHB0</accession>
<sequence length="344" mass="37654">MSARSAKRLKCALWRKSNCLALTVKRNDNMENIEVICIGAAIVDIPLQPVSKNIFDVDSYPLERIAMTTGGDAINEATIISRLGHRTALISRVGDDAPGHFIVDHCRRENIDIQSLKQDADIDTSINVGLVTADGERTFVTNRNGSLWKLNINDVDLDRFSQAKVLSLASIFNSPLLDGKALTEIFTQAKAYRLIICADMIKPRLNETLEDIRHALSYVDYLFPNFEEARLLTGKETLDEIADSFLDCGVKTVVIKTGKRGCFIKRADMKMEVPAVSGITAIDTIGAGDNFASGFISALLEGKPLRECALFANATAAISVLSVGATTGVKNRKLVEQLLDEYEG</sequence>
<evidence type="ECO:0000313" key="6">
    <source>
        <dbReference type="EMBL" id="AHM80086.1"/>
    </source>
</evidence>
<evidence type="ECO:0000256" key="2">
    <source>
        <dbReference type="ARBA" id="ARBA00022679"/>
    </source>
</evidence>
<gene>
    <name evidence="6" type="ORF">KPNJ2_03306</name>
</gene>
<evidence type="ECO:0000313" key="7">
    <source>
        <dbReference type="Proteomes" id="UP000019586"/>
    </source>
</evidence>
<dbReference type="PROSITE" id="PS00583">
    <property type="entry name" value="PFKB_KINASES_1"/>
    <property type="match status" value="1"/>
</dbReference>
<feature type="domain" description="Carbohydrate kinase PfkB" evidence="5">
    <location>
        <begin position="34"/>
        <end position="329"/>
    </location>
</feature>
<dbReference type="PROSITE" id="PS00584">
    <property type="entry name" value="PFKB_KINASES_2"/>
    <property type="match status" value="1"/>
</dbReference>
<dbReference type="Gene3D" id="3.40.1190.20">
    <property type="match status" value="1"/>
</dbReference>
<dbReference type="InterPro" id="IPR002173">
    <property type="entry name" value="Carboh/pur_kinase_PfkB_CS"/>
</dbReference>